<dbReference type="EMBL" id="MCFH01000083">
    <property type="protein sequence ID" value="ORX41564.1"/>
    <property type="molecule type" value="Genomic_DNA"/>
</dbReference>
<proteinExistence type="predicted"/>
<evidence type="ECO:0000313" key="1">
    <source>
        <dbReference type="EMBL" id="ORX41564.1"/>
    </source>
</evidence>
<keyword evidence="2" id="KW-1185">Reference proteome</keyword>
<accession>A0A1Y1UU63</accession>
<reference evidence="1 2" key="1">
    <citation type="submission" date="2016-08" db="EMBL/GenBank/DDBJ databases">
        <title>Genomes of anaerobic fungi encode conserved fungal cellulosomes for biomass hydrolysis.</title>
        <authorList>
            <consortium name="DOE Joint Genome Institute"/>
            <person name="Haitjema C.H."/>
            <person name="Gilmore S.P."/>
            <person name="Henske J.K."/>
            <person name="Solomon K.V."/>
            <person name="De Groot R."/>
            <person name="Kuo A."/>
            <person name="Mondo S.J."/>
            <person name="Salamov A.A."/>
            <person name="Labutti K."/>
            <person name="Zhao Z."/>
            <person name="Chiniquy J."/>
            <person name="Barry K."/>
            <person name="Brewer H.M."/>
            <person name="Purvine S.O."/>
            <person name="Wright A.T."/>
            <person name="Boxma B."/>
            <person name="Van Alen T."/>
            <person name="Hackstein J.H."/>
            <person name="Baker S.E."/>
            <person name="Grigoriev I.V."/>
            <person name="O'Malley M.A."/>
        </authorList>
    </citation>
    <scope>NUCLEOTIDE SEQUENCE [LARGE SCALE GENOMIC DNA]</scope>
    <source>
        <strain evidence="2">finn</strain>
    </source>
</reference>
<dbReference type="Proteomes" id="UP000193719">
    <property type="component" value="Unassembled WGS sequence"/>
</dbReference>
<protein>
    <submittedName>
        <fullName evidence="1">Uncharacterized protein</fullName>
    </submittedName>
</protein>
<comment type="caution">
    <text evidence="1">The sequence shown here is derived from an EMBL/GenBank/DDBJ whole genome shotgun (WGS) entry which is preliminary data.</text>
</comment>
<reference evidence="1 2" key="2">
    <citation type="submission" date="2016-08" db="EMBL/GenBank/DDBJ databases">
        <title>Pervasive Adenine N6-methylation of Active Genes in Fungi.</title>
        <authorList>
            <consortium name="DOE Joint Genome Institute"/>
            <person name="Mondo S.J."/>
            <person name="Dannebaum R.O."/>
            <person name="Kuo R.C."/>
            <person name="Labutti K."/>
            <person name="Haridas S."/>
            <person name="Kuo A."/>
            <person name="Salamov A."/>
            <person name="Ahrendt S.R."/>
            <person name="Lipzen A."/>
            <person name="Sullivan W."/>
            <person name="Andreopoulos W.B."/>
            <person name="Clum A."/>
            <person name="Lindquist E."/>
            <person name="Daum C."/>
            <person name="Ramamoorthy G.K."/>
            <person name="Gryganskyi A."/>
            <person name="Culley D."/>
            <person name="Magnuson J.K."/>
            <person name="James T.Y."/>
            <person name="O'Malley M.A."/>
            <person name="Stajich J.E."/>
            <person name="Spatafora J.W."/>
            <person name="Visel A."/>
            <person name="Grigoriev I.V."/>
        </authorList>
    </citation>
    <scope>NUCLEOTIDE SEQUENCE [LARGE SCALE GENOMIC DNA]</scope>
    <source>
        <strain evidence="2">finn</strain>
    </source>
</reference>
<gene>
    <name evidence="1" type="ORF">BCR36DRAFT_467685</name>
</gene>
<organism evidence="1 2">
    <name type="scientific">Piromyces finnis</name>
    <dbReference type="NCBI Taxonomy" id="1754191"/>
    <lineage>
        <taxon>Eukaryota</taxon>
        <taxon>Fungi</taxon>
        <taxon>Fungi incertae sedis</taxon>
        <taxon>Chytridiomycota</taxon>
        <taxon>Chytridiomycota incertae sedis</taxon>
        <taxon>Neocallimastigomycetes</taxon>
        <taxon>Neocallimastigales</taxon>
        <taxon>Neocallimastigaceae</taxon>
        <taxon>Piromyces</taxon>
    </lineage>
</organism>
<sequence length="125" mass="15296">MFIKKNFNNLYFVKKYLKEYNELEKILSDPEYILSQNIEICINEYYVMLFCCSISMIHNNFNYFIIKALLYNIFDSSYFDVLDKKLVFFKYTCEEPYIRKIFNILCSTPHEVFNNYILIKDYNPN</sequence>
<evidence type="ECO:0000313" key="2">
    <source>
        <dbReference type="Proteomes" id="UP000193719"/>
    </source>
</evidence>
<name>A0A1Y1UU63_9FUNG</name>
<dbReference type="AlphaFoldDB" id="A0A1Y1UU63"/>